<keyword evidence="6" id="KW-1185">Reference proteome</keyword>
<protein>
    <recommendedName>
        <fullName evidence="7">Chromosome partition protein Smc</fullName>
    </recommendedName>
</protein>
<evidence type="ECO:0000256" key="2">
    <source>
        <dbReference type="SAM" id="MobiDB-lite"/>
    </source>
</evidence>
<reference evidence="5 6" key="1">
    <citation type="submission" date="2018-06" db="EMBL/GenBank/DDBJ databases">
        <title>Marinomonas sp. YLB-05 draft genome sequence.</title>
        <authorList>
            <person name="Yu L."/>
            <person name="Tang X."/>
        </authorList>
    </citation>
    <scope>NUCLEOTIDE SEQUENCE [LARGE SCALE GENOMIC DNA]</scope>
    <source>
        <strain evidence="5 6">YLB-05</strain>
    </source>
</reference>
<dbReference type="RefSeq" id="WP_115466661.1">
    <property type="nucleotide sequence ID" value="NZ_QKRA01000001.1"/>
</dbReference>
<comment type="caution">
    <text evidence="5">The sequence shown here is derived from an EMBL/GenBank/DDBJ whole genome shotgun (WGS) entry which is preliminary data.</text>
</comment>
<proteinExistence type="predicted"/>
<feature type="transmembrane region" description="Helical" evidence="3">
    <location>
        <begin position="587"/>
        <end position="605"/>
    </location>
</feature>
<evidence type="ECO:0000256" key="1">
    <source>
        <dbReference type="SAM" id="Coils"/>
    </source>
</evidence>
<feature type="region of interest" description="Disordered" evidence="2">
    <location>
        <begin position="21"/>
        <end position="88"/>
    </location>
</feature>
<accession>A0A370UEC7</accession>
<keyword evidence="4" id="KW-0732">Signal</keyword>
<feature type="chain" id="PRO_5016918531" description="Chromosome partition protein Smc" evidence="4">
    <location>
        <begin position="26"/>
        <end position="612"/>
    </location>
</feature>
<dbReference type="Gene3D" id="1.10.287.1490">
    <property type="match status" value="1"/>
</dbReference>
<feature type="coiled-coil region" evidence="1">
    <location>
        <begin position="321"/>
        <end position="450"/>
    </location>
</feature>
<dbReference type="AlphaFoldDB" id="A0A370UEC7"/>
<dbReference type="PROSITE" id="PS51257">
    <property type="entry name" value="PROKAR_LIPOPROTEIN"/>
    <property type="match status" value="1"/>
</dbReference>
<keyword evidence="3" id="KW-0812">Transmembrane</keyword>
<evidence type="ECO:0000256" key="4">
    <source>
        <dbReference type="SAM" id="SignalP"/>
    </source>
</evidence>
<evidence type="ECO:0000256" key="3">
    <source>
        <dbReference type="SAM" id="Phobius"/>
    </source>
</evidence>
<dbReference type="OrthoDB" id="6097645at2"/>
<organism evidence="5 6">
    <name type="scientific">Marinomonas piezotolerans</name>
    <dbReference type="NCBI Taxonomy" id="2213058"/>
    <lineage>
        <taxon>Bacteria</taxon>
        <taxon>Pseudomonadati</taxon>
        <taxon>Pseudomonadota</taxon>
        <taxon>Gammaproteobacteria</taxon>
        <taxon>Oceanospirillales</taxon>
        <taxon>Oceanospirillaceae</taxon>
        <taxon>Marinomonas</taxon>
    </lineage>
</organism>
<feature type="signal peptide" evidence="4">
    <location>
        <begin position="1"/>
        <end position="25"/>
    </location>
</feature>
<keyword evidence="3" id="KW-0472">Membrane</keyword>
<sequence>MKNSMYLTSIALSVMLSACSTTSSNDDNASLVDEVSPTKVAEEQDPKQVSASNELKSQPEPVSSGTSSTNDQTAFLTDSQSKDTNQEAAALTYQKKEAERNQQIERLKRQLAQNSEQITELTQRLDEKEQQLSSLMTQENDSDWLQRIETLKAERDQLEVSYNQLRLENDQLTKKIEVLEVEKQQALAANASQQQDFIELNKSFRTLDSAHYALSKNYRDLSIEHAHLKSKYKTLSDQKSTLQAQYDSLNKENLKLGGALSEARAQHQVLWDKIRVQGNVINALEEQNAKLERGGSLLVSEPASRTDEDSLKDSAALRSEITRLKAEINAQNGLISDYQNDVVALERELSTKETDLANKLSELNAKYQQAKTLNSELKADLEVLRTAIANQDIKIQQLRQQLADSTALKEQYREEMATLREGHVAAQAEVEQLSAEVRAVNEDKANLERQVNNLIPFEGAVMSLQQQLRSELDDVRWDLPTMANLNDAFEIQLSARVENPVQGQTYYAELFVDSALNMMSASEAEATVDNGAINFRWRLSGLNERPNAMMNVSVTQSLNYDGQTILRKVYRDHATVELVSDDWLSKYGYWLIAILAGLLVGFGVGKIGRKSD</sequence>
<dbReference type="Proteomes" id="UP000254326">
    <property type="component" value="Unassembled WGS sequence"/>
</dbReference>
<keyword evidence="1" id="KW-0175">Coiled coil</keyword>
<evidence type="ECO:0008006" key="7">
    <source>
        <dbReference type="Google" id="ProtNLM"/>
    </source>
</evidence>
<keyword evidence="3" id="KW-1133">Transmembrane helix</keyword>
<feature type="compositionally biased region" description="Polar residues" evidence="2">
    <location>
        <begin position="47"/>
        <end position="79"/>
    </location>
</feature>
<gene>
    <name evidence="5" type="ORF">DN730_03280</name>
</gene>
<name>A0A370UEC7_9GAMM</name>
<evidence type="ECO:0000313" key="6">
    <source>
        <dbReference type="Proteomes" id="UP000254326"/>
    </source>
</evidence>
<dbReference type="EMBL" id="QKRA01000001">
    <property type="protein sequence ID" value="RDL46075.1"/>
    <property type="molecule type" value="Genomic_DNA"/>
</dbReference>
<evidence type="ECO:0000313" key="5">
    <source>
        <dbReference type="EMBL" id="RDL46075.1"/>
    </source>
</evidence>